<evidence type="ECO:0000313" key="9">
    <source>
        <dbReference type="Proteomes" id="UP000230906"/>
    </source>
</evidence>
<keyword evidence="5" id="KW-0234">DNA repair</keyword>
<dbReference type="GO" id="GO:0032259">
    <property type="term" value="P:methylation"/>
    <property type="evidence" value="ECO:0007669"/>
    <property type="project" value="UniProtKB-KW"/>
</dbReference>
<feature type="non-terminal residue" evidence="8">
    <location>
        <position position="1"/>
    </location>
</feature>
<feature type="domain" description="Methylated-DNA-[protein]-cysteine S-methyltransferase DNA binding" evidence="7">
    <location>
        <begin position="5"/>
        <end position="85"/>
    </location>
</feature>
<dbReference type="Pfam" id="PF01035">
    <property type="entry name" value="DNA_binding_1"/>
    <property type="match status" value="1"/>
</dbReference>
<protein>
    <submittedName>
        <fullName evidence="8">6-O-methylguanine DNA methyltransferase</fullName>
    </submittedName>
</protein>
<dbReference type="EMBL" id="PCYJ01000021">
    <property type="protein sequence ID" value="PIR45435.1"/>
    <property type="molecule type" value="Genomic_DNA"/>
</dbReference>
<evidence type="ECO:0000256" key="6">
    <source>
        <dbReference type="ARBA" id="ARBA00049348"/>
    </source>
</evidence>
<dbReference type="PANTHER" id="PTHR10815">
    <property type="entry name" value="METHYLATED-DNA--PROTEIN-CYSTEINE METHYLTRANSFERASE"/>
    <property type="match status" value="1"/>
</dbReference>
<dbReference type="InterPro" id="IPR014048">
    <property type="entry name" value="MethylDNA_cys_MeTrfase_DNA-bd"/>
</dbReference>
<dbReference type="InterPro" id="IPR036388">
    <property type="entry name" value="WH-like_DNA-bd_sf"/>
</dbReference>
<dbReference type="NCBIfam" id="TIGR00589">
    <property type="entry name" value="ogt"/>
    <property type="match status" value="1"/>
</dbReference>
<reference evidence="8 9" key="1">
    <citation type="submission" date="2017-09" db="EMBL/GenBank/DDBJ databases">
        <title>Depth-based differentiation of microbial function through sediment-hosted aquifers and enrichment of novel symbionts in the deep terrestrial subsurface.</title>
        <authorList>
            <person name="Probst A.J."/>
            <person name="Ladd B."/>
            <person name="Jarett J.K."/>
            <person name="Geller-Mcgrath D.E."/>
            <person name="Sieber C.M."/>
            <person name="Emerson J.B."/>
            <person name="Anantharaman K."/>
            <person name="Thomas B.C."/>
            <person name="Malmstrom R."/>
            <person name="Stieglmeier M."/>
            <person name="Klingl A."/>
            <person name="Woyke T."/>
            <person name="Ryan C.M."/>
            <person name="Banfield J.F."/>
        </authorList>
    </citation>
    <scope>NUCLEOTIDE SEQUENCE [LARGE SCALE GENOMIC DNA]</scope>
    <source>
        <strain evidence="8">CG10_big_fil_rev_8_21_14_0_10_50_13</strain>
    </source>
</reference>
<dbReference type="GO" id="GO:0003908">
    <property type="term" value="F:methylated-DNA-[protein]-cysteine S-methyltransferase activity"/>
    <property type="evidence" value="ECO:0007669"/>
    <property type="project" value="UniProtKB-EC"/>
</dbReference>
<proteinExistence type="predicted"/>
<evidence type="ECO:0000313" key="8">
    <source>
        <dbReference type="EMBL" id="PIR45435.1"/>
    </source>
</evidence>
<evidence type="ECO:0000256" key="5">
    <source>
        <dbReference type="ARBA" id="ARBA00023204"/>
    </source>
</evidence>
<keyword evidence="3 8" id="KW-0808">Transferase</keyword>
<comment type="catalytic activity">
    <reaction evidence="1">
        <text>a 4-O-methyl-thymidine in DNA + L-cysteinyl-[protein] = a thymidine in DNA + S-methyl-L-cysteinyl-[protein]</text>
        <dbReference type="Rhea" id="RHEA:53428"/>
        <dbReference type="Rhea" id="RHEA-COMP:10131"/>
        <dbReference type="Rhea" id="RHEA-COMP:10132"/>
        <dbReference type="Rhea" id="RHEA-COMP:13555"/>
        <dbReference type="Rhea" id="RHEA-COMP:13556"/>
        <dbReference type="ChEBI" id="CHEBI:29950"/>
        <dbReference type="ChEBI" id="CHEBI:82612"/>
        <dbReference type="ChEBI" id="CHEBI:137386"/>
        <dbReference type="ChEBI" id="CHEBI:137387"/>
        <dbReference type="EC" id="2.1.1.63"/>
    </reaction>
</comment>
<dbReference type="Proteomes" id="UP000230906">
    <property type="component" value="Unassembled WGS sequence"/>
</dbReference>
<accession>A0A2H0RI27</accession>
<dbReference type="GO" id="GO:0006281">
    <property type="term" value="P:DNA repair"/>
    <property type="evidence" value="ECO:0007669"/>
    <property type="project" value="UniProtKB-KW"/>
</dbReference>
<dbReference type="CDD" id="cd06445">
    <property type="entry name" value="ATase"/>
    <property type="match status" value="1"/>
</dbReference>
<evidence type="ECO:0000256" key="2">
    <source>
        <dbReference type="ARBA" id="ARBA00022603"/>
    </source>
</evidence>
<comment type="catalytic activity">
    <reaction evidence="6">
        <text>a 6-O-methyl-2'-deoxyguanosine in DNA + L-cysteinyl-[protein] = S-methyl-L-cysteinyl-[protein] + a 2'-deoxyguanosine in DNA</text>
        <dbReference type="Rhea" id="RHEA:24000"/>
        <dbReference type="Rhea" id="RHEA-COMP:10131"/>
        <dbReference type="Rhea" id="RHEA-COMP:10132"/>
        <dbReference type="Rhea" id="RHEA-COMP:11367"/>
        <dbReference type="Rhea" id="RHEA-COMP:11368"/>
        <dbReference type="ChEBI" id="CHEBI:29950"/>
        <dbReference type="ChEBI" id="CHEBI:82612"/>
        <dbReference type="ChEBI" id="CHEBI:85445"/>
        <dbReference type="ChEBI" id="CHEBI:85448"/>
        <dbReference type="EC" id="2.1.1.63"/>
    </reaction>
</comment>
<dbReference type="PROSITE" id="PS00374">
    <property type="entry name" value="MGMT"/>
    <property type="match status" value="1"/>
</dbReference>
<organism evidence="8 9">
    <name type="scientific">Candidatus Vogelbacteria bacterium CG10_big_fil_rev_8_21_14_0_10_50_13</name>
    <dbReference type="NCBI Taxonomy" id="1975044"/>
    <lineage>
        <taxon>Bacteria</taxon>
        <taxon>Candidatus Vogeliibacteriota</taxon>
    </lineage>
</organism>
<evidence type="ECO:0000256" key="3">
    <source>
        <dbReference type="ARBA" id="ARBA00022679"/>
    </source>
</evidence>
<comment type="caution">
    <text evidence="8">The sequence shown here is derived from an EMBL/GenBank/DDBJ whole genome shotgun (WGS) entry which is preliminary data.</text>
</comment>
<evidence type="ECO:0000259" key="7">
    <source>
        <dbReference type="Pfam" id="PF01035"/>
    </source>
</evidence>
<sequence length="89" mass="10037">SMDSFRDRIKEVVKNIPKGQVMTYGEVAEAAGGDRFRNAREVGQVMSRNFDSRIPCHRVVKGNGEVGDYNRGGEEAKRALLEKEGYKFK</sequence>
<evidence type="ECO:0000256" key="4">
    <source>
        <dbReference type="ARBA" id="ARBA00022763"/>
    </source>
</evidence>
<dbReference type="InterPro" id="IPR001497">
    <property type="entry name" value="MethylDNA_cys_MeTrfase_AS"/>
</dbReference>
<evidence type="ECO:0000256" key="1">
    <source>
        <dbReference type="ARBA" id="ARBA00001286"/>
    </source>
</evidence>
<gene>
    <name evidence="8" type="ORF">COV09_01350</name>
</gene>
<dbReference type="InterPro" id="IPR036217">
    <property type="entry name" value="MethylDNA_cys_MeTrfase_DNAb"/>
</dbReference>
<dbReference type="SUPFAM" id="SSF46767">
    <property type="entry name" value="Methylated DNA-protein cysteine methyltransferase, C-terminal domain"/>
    <property type="match status" value="1"/>
</dbReference>
<keyword evidence="4" id="KW-0227">DNA damage</keyword>
<name>A0A2H0RI27_9BACT</name>
<keyword evidence="2 8" id="KW-0489">Methyltransferase</keyword>
<dbReference type="AlphaFoldDB" id="A0A2H0RI27"/>
<dbReference type="Gene3D" id="1.10.10.10">
    <property type="entry name" value="Winged helix-like DNA-binding domain superfamily/Winged helix DNA-binding domain"/>
    <property type="match status" value="1"/>
</dbReference>
<dbReference type="PANTHER" id="PTHR10815:SF13">
    <property type="entry name" value="METHYLATED-DNA--PROTEIN-CYSTEINE METHYLTRANSFERASE"/>
    <property type="match status" value="1"/>
</dbReference>